<sequence length="264" mass="30137">MKNLLLGRYIALSSIIHRLDPRLKLVVTLLFIASVLLINNWETLIFLIVITFILMKLSQIGFKIYLKGIKPLIYLILFTVVLQVLFKAGGEIYVEWGIIKISSYGIEHGIFVFFRFVLIIILSTILTLTTKPIQITDAIYFLLKPLKLFKAPIEDITLMLSIALRFIPTLLDETERVMQAQMARGVTFGEGNLLKQMQSLTPIFLPLFANSLNRAEEMANGLEVRGYQVGKKRTSYRSLIFAKKDGVAFFLMIIVIVILFFLRA</sequence>
<keyword evidence="4 5" id="KW-0472">Membrane</keyword>
<feature type="transmembrane region" description="Helical" evidence="5">
    <location>
        <begin position="72"/>
        <end position="90"/>
    </location>
</feature>
<keyword evidence="2 5" id="KW-0812">Transmembrane</keyword>
<reference evidence="6 7" key="1">
    <citation type="submission" date="2018-07" db="EMBL/GenBank/DDBJ databases">
        <title>Genomic Encyclopedia of Type Strains, Phase IV (KMG-IV): sequencing the most valuable type-strain genomes for metagenomic binning, comparative biology and taxonomic classification.</title>
        <authorList>
            <person name="Goeker M."/>
        </authorList>
    </citation>
    <scope>NUCLEOTIDE SEQUENCE [LARGE SCALE GENOMIC DNA]</scope>
    <source>
        <strain evidence="6 7">DSM 27696</strain>
    </source>
</reference>
<keyword evidence="3 5" id="KW-1133">Transmembrane helix</keyword>
<evidence type="ECO:0000313" key="7">
    <source>
        <dbReference type="Proteomes" id="UP000252585"/>
    </source>
</evidence>
<dbReference type="GO" id="GO:0005886">
    <property type="term" value="C:plasma membrane"/>
    <property type="evidence" value="ECO:0007669"/>
    <property type="project" value="TreeGrafter"/>
</dbReference>
<dbReference type="RefSeq" id="WP_114352457.1">
    <property type="nucleotide sequence ID" value="NZ_QPJJ01000005.1"/>
</dbReference>
<dbReference type="PANTHER" id="PTHR33514">
    <property type="entry name" value="PROTEIN ABCI12, CHLOROPLASTIC"/>
    <property type="match status" value="1"/>
</dbReference>
<evidence type="ECO:0000256" key="2">
    <source>
        <dbReference type="ARBA" id="ARBA00022692"/>
    </source>
</evidence>
<organism evidence="6 7">
    <name type="scientific">Saliterribacillus persicus</name>
    <dbReference type="NCBI Taxonomy" id="930114"/>
    <lineage>
        <taxon>Bacteria</taxon>
        <taxon>Bacillati</taxon>
        <taxon>Bacillota</taxon>
        <taxon>Bacilli</taxon>
        <taxon>Bacillales</taxon>
        <taxon>Bacillaceae</taxon>
        <taxon>Saliterribacillus</taxon>
    </lineage>
</organism>
<feature type="transmembrane region" description="Helical" evidence="5">
    <location>
        <begin position="44"/>
        <end position="65"/>
    </location>
</feature>
<feature type="transmembrane region" description="Helical" evidence="5">
    <location>
        <begin position="21"/>
        <end position="38"/>
    </location>
</feature>
<dbReference type="CDD" id="cd16914">
    <property type="entry name" value="EcfT"/>
    <property type="match status" value="1"/>
</dbReference>
<evidence type="ECO:0000256" key="1">
    <source>
        <dbReference type="ARBA" id="ARBA00004141"/>
    </source>
</evidence>
<comment type="subcellular location">
    <subcellularLocation>
        <location evidence="1">Membrane</location>
        <topology evidence="1">Multi-pass membrane protein</topology>
    </subcellularLocation>
</comment>
<dbReference type="AlphaFoldDB" id="A0A368Y0W3"/>
<evidence type="ECO:0000313" key="6">
    <source>
        <dbReference type="EMBL" id="RCW71894.1"/>
    </source>
</evidence>
<dbReference type="Pfam" id="PF02361">
    <property type="entry name" value="CbiQ"/>
    <property type="match status" value="1"/>
</dbReference>
<comment type="caution">
    <text evidence="6">The sequence shown here is derived from an EMBL/GenBank/DDBJ whole genome shotgun (WGS) entry which is preliminary data.</text>
</comment>
<evidence type="ECO:0000256" key="4">
    <source>
        <dbReference type="ARBA" id="ARBA00023136"/>
    </source>
</evidence>
<gene>
    <name evidence="6" type="ORF">DFR57_10577</name>
</gene>
<dbReference type="OrthoDB" id="8075495at2"/>
<evidence type="ECO:0000256" key="5">
    <source>
        <dbReference type="SAM" id="Phobius"/>
    </source>
</evidence>
<dbReference type="EMBL" id="QPJJ01000005">
    <property type="protein sequence ID" value="RCW71894.1"/>
    <property type="molecule type" value="Genomic_DNA"/>
</dbReference>
<proteinExistence type="predicted"/>
<keyword evidence="7" id="KW-1185">Reference proteome</keyword>
<dbReference type="PANTHER" id="PTHR33514:SF13">
    <property type="entry name" value="PROTEIN ABCI12, CHLOROPLASTIC"/>
    <property type="match status" value="1"/>
</dbReference>
<feature type="transmembrane region" description="Helical" evidence="5">
    <location>
        <begin position="110"/>
        <end position="129"/>
    </location>
</feature>
<name>A0A368Y0W3_9BACI</name>
<evidence type="ECO:0000256" key="3">
    <source>
        <dbReference type="ARBA" id="ARBA00022989"/>
    </source>
</evidence>
<dbReference type="Proteomes" id="UP000252585">
    <property type="component" value="Unassembled WGS sequence"/>
</dbReference>
<accession>A0A368Y0W3</accession>
<feature type="transmembrane region" description="Helical" evidence="5">
    <location>
        <begin position="246"/>
        <end position="262"/>
    </location>
</feature>
<dbReference type="InterPro" id="IPR003339">
    <property type="entry name" value="ABC/ECF_trnsptr_transmembrane"/>
</dbReference>
<protein>
    <submittedName>
        <fullName evidence="6">Energy-coupling factor transport system permease protein</fullName>
    </submittedName>
</protein>